<evidence type="ECO:0000313" key="1">
    <source>
        <dbReference type="EMBL" id="GBF32434.1"/>
    </source>
</evidence>
<dbReference type="RefSeq" id="WP_104370970.1">
    <property type="nucleotide sequence ID" value="NZ_BFAV01000030.1"/>
</dbReference>
<dbReference type="AlphaFoldDB" id="A0A2L2X933"/>
<keyword evidence="2" id="KW-1185">Reference proteome</keyword>
<name>A0A2L2X933_9FIRM</name>
<evidence type="ECO:0008006" key="3">
    <source>
        <dbReference type="Google" id="ProtNLM"/>
    </source>
</evidence>
<evidence type="ECO:0000313" key="2">
    <source>
        <dbReference type="Proteomes" id="UP000239549"/>
    </source>
</evidence>
<dbReference type="Proteomes" id="UP000239549">
    <property type="component" value="Unassembled WGS sequence"/>
</dbReference>
<organism evidence="1 2">
    <name type="scientific">Desulfocucumis palustris</name>
    <dbReference type="NCBI Taxonomy" id="1898651"/>
    <lineage>
        <taxon>Bacteria</taxon>
        <taxon>Bacillati</taxon>
        <taxon>Bacillota</taxon>
        <taxon>Clostridia</taxon>
        <taxon>Eubacteriales</taxon>
        <taxon>Desulfocucumaceae</taxon>
        <taxon>Desulfocucumis</taxon>
    </lineage>
</organism>
<sequence>MTKKNLLSQCRENLLLQNPAARESIRNMVNGSYKKMGNRRILQNISWTVLLTGYQLQSAKKIWPEIKKAMLWFSPALNQFFPGWCKSRLPGVCDNPKKVRAFLNNLEKTRELIIKHGSLAAWLDLSENLAEQLVANYSFIGNNNVKKLLDSLGFRNLHLHQADMEKTLFRLGLLGKNRPSKAFFGALTALSREEGCEIIEAYAILYLFSQTVCGLNPLCSSCIVEGCPEKNP</sequence>
<dbReference type="EMBL" id="BFAV01000030">
    <property type="protein sequence ID" value="GBF32434.1"/>
    <property type="molecule type" value="Genomic_DNA"/>
</dbReference>
<protein>
    <recommendedName>
        <fullName evidence="3">Endonuclease III</fullName>
    </recommendedName>
</protein>
<gene>
    <name evidence="1" type="ORF">DCCM_0630</name>
</gene>
<proteinExistence type="predicted"/>
<reference evidence="2" key="1">
    <citation type="submission" date="2018-02" db="EMBL/GenBank/DDBJ databases">
        <title>Genome sequence of Desulfocucumis palustris strain NAW-5.</title>
        <authorList>
            <person name="Watanabe M."/>
            <person name="Kojima H."/>
            <person name="Fukui M."/>
        </authorList>
    </citation>
    <scope>NUCLEOTIDE SEQUENCE [LARGE SCALE GENOMIC DNA]</scope>
    <source>
        <strain evidence="2">NAW-5</strain>
    </source>
</reference>
<accession>A0A2L2X933</accession>
<comment type="caution">
    <text evidence="1">The sequence shown here is derived from an EMBL/GenBank/DDBJ whole genome shotgun (WGS) entry which is preliminary data.</text>
</comment>